<dbReference type="AlphaFoldDB" id="A0A2M8ZC41"/>
<dbReference type="Pfam" id="PF04321">
    <property type="entry name" value="RmlD_sub_bind"/>
    <property type="match status" value="1"/>
</dbReference>
<dbReference type="InterPro" id="IPR005913">
    <property type="entry name" value="dTDP_dehydrorham_reduct"/>
</dbReference>
<dbReference type="InterPro" id="IPR029903">
    <property type="entry name" value="RmlD-like-bd"/>
</dbReference>
<name>A0A2M8ZC41_9FIRM</name>
<comment type="caution">
    <text evidence="4">The sequence shown here is derived from an EMBL/GenBank/DDBJ whole genome shotgun (WGS) entry which is preliminary data.</text>
</comment>
<dbReference type="RefSeq" id="WP_100307208.1">
    <property type="nucleotide sequence ID" value="NZ_PGET01000001.1"/>
</dbReference>
<dbReference type="GO" id="GO:0048270">
    <property type="term" value="F:methionine adenosyltransferase regulator activity"/>
    <property type="evidence" value="ECO:0007669"/>
    <property type="project" value="TreeGrafter"/>
</dbReference>
<dbReference type="GO" id="GO:0048269">
    <property type="term" value="C:methionine adenosyltransferase complex"/>
    <property type="evidence" value="ECO:0007669"/>
    <property type="project" value="TreeGrafter"/>
</dbReference>
<dbReference type="EMBL" id="PGET01000001">
    <property type="protein sequence ID" value="PJJ31032.1"/>
    <property type="molecule type" value="Genomic_DNA"/>
</dbReference>
<proteinExistence type="inferred from homology"/>
<dbReference type="Proteomes" id="UP000231092">
    <property type="component" value="Unassembled WGS sequence"/>
</dbReference>
<evidence type="ECO:0000313" key="5">
    <source>
        <dbReference type="Proteomes" id="UP000231092"/>
    </source>
</evidence>
<accession>A0A2M8ZC41</accession>
<comment type="function">
    <text evidence="2">Catalyzes the reduction of dTDP-6-deoxy-L-lyxo-4-hexulose to yield dTDP-L-rhamnose.</text>
</comment>
<evidence type="ECO:0000256" key="1">
    <source>
        <dbReference type="ARBA" id="ARBA00010944"/>
    </source>
</evidence>
<keyword evidence="2" id="KW-0560">Oxidoreductase</keyword>
<sequence length="300" mass="33246">MKKKIVITGSGGFLGGRIAAYYERDYNVIRVGHRNLDITDEEAVGEYIKDHNPDVVIHCAAISNTRVCEENRLLSEAVNLRGSVNMAKACRENGSRLLFMSSDQVYGGSRQKGPNKETDEVPLINIYGAHKKQAEDKILEILPEAVCLRLSWMYDFPVRGLKSNSNLLTNLLSSMVQNRPIRLSASDFRGITWVQEVVKNLEPAMELPGGVYNFGGESTLSAYEIGSRVFRMLDKNGNRGSLVVPDETGAGDNPRNLTMDLGKLKSHGISFSETVEGFSRCLETSPEYVYALIGESIVEF</sequence>
<evidence type="ECO:0000256" key="2">
    <source>
        <dbReference type="RuleBase" id="RU364082"/>
    </source>
</evidence>
<dbReference type="PANTHER" id="PTHR10491">
    <property type="entry name" value="DTDP-4-DEHYDRORHAMNOSE REDUCTASE"/>
    <property type="match status" value="1"/>
</dbReference>
<dbReference type="GO" id="GO:0008831">
    <property type="term" value="F:dTDP-4-dehydrorhamnose reductase activity"/>
    <property type="evidence" value="ECO:0007669"/>
    <property type="project" value="UniProtKB-EC"/>
</dbReference>
<dbReference type="SUPFAM" id="SSF51735">
    <property type="entry name" value="NAD(P)-binding Rossmann-fold domains"/>
    <property type="match status" value="1"/>
</dbReference>
<protein>
    <recommendedName>
        <fullName evidence="2">dTDP-4-dehydrorhamnose reductase</fullName>
        <ecNumber evidence="2">1.1.1.133</ecNumber>
    </recommendedName>
</protein>
<dbReference type="GO" id="GO:0019305">
    <property type="term" value="P:dTDP-rhamnose biosynthetic process"/>
    <property type="evidence" value="ECO:0007669"/>
    <property type="project" value="UniProtKB-UniPathway"/>
</dbReference>
<evidence type="ECO:0000313" key="4">
    <source>
        <dbReference type="EMBL" id="PJJ31032.1"/>
    </source>
</evidence>
<dbReference type="InterPro" id="IPR036291">
    <property type="entry name" value="NAD(P)-bd_dom_sf"/>
</dbReference>
<comment type="pathway">
    <text evidence="2">Carbohydrate biosynthesis; dTDP-L-rhamnose biosynthesis.</text>
</comment>
<gene>
    <name evidence="4" type="ORF">H171_4671</name>
</gene>
<reference evidence="4 5" key="1">
    <citation type="submission" date="2017-11" db="EMBL/GenBank/DDBJ databases">
        <title>Understudied soil microbes with underappreciated capabilities: Untangling the Clostridium saccharolyticum group.</title>
        <authorList>
            <person name="Leschine S."/>
        </authorList>
    </citation>
    <scope>NUCLEOTIDE SEQUENCE [LARGE SCALE GENOMIC DNA]</scope>
    <source>
        <strain evidence="4 5">18A</strain>
    </source>
</reference>
<keyword evidence="2" id="KW-0521">NADP</keyword>
<comment type="similarity">
    <text evidence="1 2">Belongs to the dTDP-4-dehydrorhamnose reductase family.</text>
</comment>
<feature type="domain" description="RmlD-like substrate binding" evidence="3">
    <location>
        <begin position="4"/>
        <end position="270"/>
    </location>
</feature>
<evidence type="ECO:0000259" key="3">
    <source>
        <dbReference type="Pfam" id="PF04321"/>
    </source>
</evidence>
<dbReference type="Gene3D" id="3.40.50.720">
    <property type="entry name" value="NAD(P)-binding Rossmann-like Domain"/>
    <property type="match status" value="1"/>
</dbReference>
<organism evidence="4 5">
    <name type="scientific">[Clostridium] celerecrescens 18A</name>
    <dbReference type="NCBI Taxonomy" id="1286362"/>
    <lineage>
        <taxon>Bacteria</taxon>
        <taxon>Bacillati</taxon>
        <taxon>Bacillota</taxon>
        <taxon>Clostridia</taxon>
        <taxon>Lachnospirales</taxon>
        <taxon>Lachnospiraceae</taxon>
        <taxon>Lacrimispora</taxon>
    </lineage>
</organism>
<dbReference type="EC" id="1.1.1.133" evidence="2"/>
<dbReference type="PANTHER" id="PTHR10491:SF4">
    <property type="entry name" value="METHIONINE ADENOSYLTRANSFERASE 2 SUBUNIT BETA"/>
    <property type="match status" value="1"/>
</dbReference>
<dbReference type="GO" id="GO:0006556">
    <property type="term" value="P:S-adenosylmethionine biosynthetic process"/>
    <property type="evidence" value="ECO:0007669"/>
    <property type="project" value="TreeGrafter"/>
</dbReference>
<dbReference type="OrthoDB" id="9808602at2"/>
<dbReference type="UniPathway" id="UPA00124"/>